<gene>
    <name evidence="3" type="ORF">B0T10DRAFT_497785</name>
</gene>
<dbReference type="PANTHER" id="PTHR44029">
    <property type="entry name" value="DNAJ HOMOLOG SUBFAMILY C MEMBER 21"/>
    <property type="match status" value="1"/>
</dbReference>
<evidence type="ECO:0000256" key="1">
    <source>
        <dbReference type="SAM" id="MobiDB-lite"/>
    </source>
</evidence>
<dbReference type="InterPro" id="IPR018253">
    <property type="entry name" value="DnaJ_domain_CS"/>
</dbReference>
<dbReference type="Proteomes" id="UP000777438">
    <property type="component" value="Unassembled WGS sequence"/>
</dbReference>
<dbReference type="AlphaFoldDB" id="A0A9P8VUM8"/>
<dbReference type="SUPFAM" id="SSF46565">
    <property type="entry name" value="Chaperone J-domain"/>
    <property type="match status" value="1"/>
</dbReference>
<dbReference type="Pfam" id="PF00226">
    <property type="entry name" value="DnaJ"/>
    <property type="match status" value="1"/>
</dbReference>
<reference evidence="3 4" key="1">
    <citation type="journal article" date="2021" name="Nat. Commun.">
        <title>Genetic determinants of endophytism in the Arabidopsis root mycobiome.</title>
        <authorList>
            <person name="Mesny F."/>
            <person name="Miyauchi S."/>
            <person name="Thiergart T."/>
            <person name="Pickel B."/>
            <person name="Atanasova L."/>
            <person name="Karlsson M."/>
            <person name="Huettel B."/>
            <person name="Barry K.W."/>
            <person name="Haridas S."/>
            <person name="Chen C."/>
            <person name="Bauer D."/>
            <person name="Andreopoulos W."/>
            <person name="Pangilinan J."/>
            <person name="LaButti K."/>
            <person name="Riley R."/>
            <person name="Lipzen A."/>
            <person name="Clum A."/>
            <person name="Drula E."/>
            <person name="Henrissat B."/>
            <person name="Kohler A."/>
            <person name="Grigoriev I.V."/>
            <person name="Martin F.M."/>
            <person name="Hacquard S."/>
        </authorList>
    </citation>
    <scope>NUCLEOTIDE SEQUENCE [LARGE SCALE GENOMIC DNA]</scope>
    <source>
        <strain evidence="3 4">MPI-CAGE-CH-0241</strain>
    </source>
</reference>
<feature type="region of interest" description="Disordered" evidence="1">
    <location>
        <begin position="80"/>
        <end position="147"/>
    </location>
</feature>
<dbReference type="SMART" id="SM00271">
    <property type="entry name" value="DnaJ"/>
    <property type="match status" value="1"/>
</dbReference>
<comment type="caution">
    <text evidence="3">The sequence shown here is derived from an EMBL/GenBank/DDBJ whole genome shotgun (WGS) entry which is preliminary data.</text>
</comment>
<feature type="compositionally biased region" description="Basic and acidic residues" evidence="1">
    <location>
        <begin position="127"/>
        <end position="147"/>
    </location>
</feature>
<dbReference type="InterPro" id="IPR051964">
    <property type="entry name" value="Chaperone_stress_response"/>
</dbReference>
<dbReference type="InterPro" id="IPR036869">
    <property type="entry name" value="J_dom_sf"/>
</dbReference>
<dbReference type="PRINTS" id="PR00625">
    <property type="entry name" value="JDOMAIN"/>
</dbReference>
<dbReference type="GO" id="GO:0005737">
    <property type="term" value="C:cytoplasm"/>
    <property type="evidence" value="ECO:0007669"/>
    <property type="project" value="TreeGrafter"/>
</dbReference>
<feature type="compositionally biased region" description="Pro residues" evidence="1">
    <location>
        <begin position="88"/>
        <end position="106"/>
    </location>
</feature>
<sequence>MTTDKFQDYYTILEVLPDADDLAIRSSYRRLAKLRHPDRNPDNAEATIQFQLLQHAYSILVDPQTRQKFDRRRQQEIKVKAQFVPVNAPAPPPRPAPVPRPAPQPTPMHSAGPWPEKTKPNENNSRPAREGQPRREKGDAYRWAKEDQLKRAQDEAVRLQREAAAQRLRESGQRIREAAMRVREAAYRIKDERDRREREQAARQAAYLADRKALEEAELKVMELD</sequence>
<accession>A0A9P8VUM8</accession>
<organism evidence="3 4">
    <name type="scientific">Thelonectria olida</name>
    <dbReference type="NCBI Taxonomy" id="1576542"/>
    <lineage>
        <taxon>Eukaryota</taxon>
        <taxon>Fungi</taxon>
        <taxon>Dikarya</taxon>
        <taxon>Ascomycota</taxon>
        <taxon>Pezizomycotina</taxon>
        <taxon>Sordariomycetes</taxon>
        <taxon>Hypocreomycetidae</taxon>
        <taxon>Hypocreales</taxon>
        <taxon>Nectriaceae</taxon>
        <taxon>Thelonectria</taxon>
    </lineage>
</organism>
<protein>
    <submittedName>
        <fullName evidence="3">DnaJ domain-containing protein</fullName>
    </submittedName>
</protein>
<dbReference type="PROSITE" id="PS00636">
    <property type="entry name" value="DNAJ_1"/>
    <property type="match status" value="1"/>
</dbReference>
<keyword evidence="4" id="KW-1185">Reference proteome</keyword>
<dbReference type="EMBL" id="JAGPYM010000034">
    <property type="protein sequence ID" value="KAH6876604.1"/>
    <property type="molecule type" value="Genomic_DNA"/>
</dbReference>
<dbReference type="Gene3D" id="1.10.287.110">
    <property type="entry name" value="DnaJ domain"/>
    <property type="match status" value="1"/>
</dbReference>
<evidence type="ECO:0000313" key="4">
    <source>
        <dbReference type="Proteomes" id="UP000777438"/>
    </source>
</evidence>
<dbReference type="InterPro" id="IPR001623">
    <property type="entry name" value="DnaJ_domain"/>
</dbReference>
<evidence type="ECO:0000259" key="2">
    <source>
        <dbReference type="PROSITE" id="PS50076"/>
    </source>
</evidence>
<evidence type="ECO:0000313" key="3">
    <source>
        <dbReference type="EMBL" id="KAH6876604.1"/>
    </source>
</evidence>
<dbReference type="PANTHER" id="PTHR44029:SF1">
    <property type="entry name" value="DNAJ HOMOLOG SUBFAMILY C MEMBER 21"/>
    <property type="match status" value="1"/>
</dbReference>
<dbReference type="OrthoDB" id="10250354at2759"/>
<proteinExistence type="predicted"/>
<dbReference type="PROSITE" id="PS50076">
    <property type="entry name" value="DNAJ_2"/>
    <property type="match status" value="1"/>
</dbReference>
<feature type="domain" description="J" evidence="2">
    <location>
        <begin position="8"/>
        <end position="73"/>
    </location>
</feature>
<name>A0A9P8VUM8_9HYPO</name>
<dbReference type="CDD" id="cd06257">
    <property type="entry name" value="DnaJ"/>
    <property type="match status" value="1"/>
</dbReference>